<feature type="signal peptide" evidence="2">
    <location>
        <begin position="1"/>
        <end position="21"/>
    </location>
</feature>
<comment type="caution">
    <text evidence="3">The sequence shown here is derived from an EMBL/GenBank/DDBJ whole genome shotgun (WGS) entry which is preliminary data.</text>
</comment>
<evidence type="ECO:0008006" key="5">
    <source>
        <dbReference type="Google" id="ProtNLM"/>
    </source>
</evidence>
<feature type="chain" id="PRO_5045172493" description="Chaplin domain-containing protein" evidence="2">
    <location>
        <begin position="22"/>
        <end position="125"/>
    </location>
</feature>
<dbReference type="EMBL" id="JASITI010000001">
    <property type="protein sequence ID" value="MDK9494455.1"/>
    <property type="molecule type" value="Genomic_DNA"/>
</dbReference>
<accession>A0ABT7GLI9</accession>
<evidence type="ECO:0000313" key="4">
    <source>
        <dbReference type="Proteomes" id="UP001223390"/>
    </source>
</evidence>
<evidence type="ECO:0000256" key="1">
    <source>
        <dbReference type="SAM" id="MobiDB-lite"/>
    </source>
</evidence>
<gene>
    <name evidence="3" type="ORF">QEZ40_000329</name>
</gene>
<name>A0ABT7GLI9_9ACTN</name>
<feature type="compositionally biased region" description="Basic and acidic residues" evidence="1">
    <location>
        <begin position="46"/>
        <end position="64"/>
    </location>
</feature>
<keyword evidence="2" id="KW-0732">Signal</keyword>
<proteinExistence type="predicted"/>
<dbReference type="Proteomes" id="UP001223390">
    <property type="component" value="Unassembled WGS sequence"/>
</dbReference>
<protein>
    <recommendedName>
        <fullName evidence="5">Chaplin domain-containing protein</fullName>
    </recommendedName>
</protein>
<organism evidence="3 4">
    <name type="scientific">Streptomyces katrae</name>
    <dbReference type="NCBI Taxonomy" id="68223"/>
    <lineage>
        <taxon>Bacteria</taxon>
        <taxon>Bacillati</taxon>
        <taxon>Actinomycetota</taxon>
        <taxon>Actinomycetes</taxon>
        <taxon>Kitasatosporales</taxon>
        <taxon>Streptomycetaceae</taxon>
        <taxon>Streptomyces</taxon>
    </lineage>
</organism>
<keyword evidence="4" id="KW-1185">Reference proteome</keyword>
<reference evidence="3 4" key="1">
    <citation type="submission" date="2023-05" db="EMBL/GenBank/DDBJ databases">
        <title>Sequencing and Assembly of Streptomyces sp. NP73.</title>
        <authorList>
            <person name="Konwar A.N."/>
            <person name="Saikia K."/>
            <person name="Thakur D."/>
        </authorList>
    </citation>
    <scope>NUCLEOTIDE SEQUENCE [LARGE SCALE GENOMIC DNA]</scope>
    <source>
        <strain evidence="3 4">NP73</strain>
    </source>
</reference>
<dbReference type="RefSeq" id="WP_285340330.1">
    <property type="nucleotide sequence ID" value="NZ_JASITI010000001.1"/>
</dbReference>
<evidence type="ECO:0000256" key="2">
    <source>
        <dbReference type="SAM" id="SignalP"/>
    </source>
</evidence>
<evidence type="ECO:0000313" key="3">
    <source>
        <dbReference type="EMBL" id="MDK9494455.1"/>
    </source>
</evidence>
<feature type="region of interest" description="Disordered" evidence="1">
    <location>
        <begin position="42"/>
        <end position="74"/>
    </location>
</feature>
<sequence>MGPLRVLWLAALLFAFFYTHAAGADSASAHVTGGAIAVPRLASTDAGHHHDSRTPDGRGDDQGHPAEACASGHPQQGCELPALHLVPLGEQTPALAAITPQPWNRTWPSGLPTLPSFLSSVVQQV</sequence>